<dbReference type="KEGG" id="afla:FHG64_14850"/>
<dbReference type="RefSeq" id="WP_139067143.1">
    <property type="nucleotide sequence ID" value="NZ_CP040812.1"/>
</dbReference>
<protein>
    <recommendedName>
        <fullName evidence="3">Glycosyltransferase family 4 protein</fullName>
    </recommendedName>
</protein>
<organism evidence="1 2">
    <name type="scientific">Antarcticibacterium flavum</name>
    <dbReference type="NCBI Taxonomy" id="2058175"/>
    <lineage>
        <taxon>Bacteria</taxon>
        <taxon>Pseudomonadati</taxon>
        <taxon>Bacteroidota</taxon>
        <taxon>Flavobacteriia</taxon>
        <taxon>Flavobacteriales</taxon>
        <taxon>Flavobacteriaceae</taxon>
        <taxon>Antarcticibacterium</taxon>
    </lineage>
</organism>
<reference evidence="1 2" key="1">
    <citation type="submission" date="2019-06" db="EMBL/GenBank/DDBJ databases">
        <title>Complete genome sequence of Antarcticibacterium flavum KCTC 52984T from an Antarctic marine sediment.</title>
        <authorList>
            <person name="Lee Y.M."/>
            <person name="Shin S.C."/>
        </authorList>
    </citation>
    <scope>NUCLEOTIDE SEQUENCE [LARGE SCALE GENOMIC DNA]</scope>
    <source>
        <strain evidence="1 2">KCTC 52984</strain>
    </source>
</reference>
<dbReference type="OrthoDB" id="1007434at2"/>
<dbReference type="SUPFAM" id="SSF53756">
    <property type="entry name" value="UDP-Glycosyltransferase/glycogen phosphorylase"/>
    <property type="match status" value="1"/>
</dbReference>
<dbReference type="Gene3D" id="3.40.50.2000">
    <property type="entry name" value="Glycogen Phosphorylase B"/>
    <property type="match status" value="1"/>
</dbReference>
<keyword evidence="2" id="KW-1185">Reference proteome</keyword>
<evidence type="ECO:0008006" key="3">
    <source>
        <dbReference type="Google" id="ProtNLM"/>
    </source>
</evidence>
<accession>A0A5B7X534</accession>
<dbReference type="AlphaFoldDB" id="A0A5B7X534"/>
<proteinExistence type="predicted"/>
<dbReference type="Proteomes" id="UP000309016">
    <property type="component" value="Chromosome"/>
</dbReference>
<evidence type="ECO:0000313" key="2">
    <source>
        <dbReference type="Proteomes" id="UP000309016"/>
    </source>
</evidence>
<dbReference type="EMBL" id="CP040812">
    <property type="protein sequence ID" value="QCY70574.1"/>
    <property type="molecule type" value="Genomic_DNA"/>
</dbReference>
<sequence>MDLEKDIRFWKKNSVVVYTKHDDRRTKGSTPLFTQLFELIEKYTDVFIHLGEYSKAKYEVIYPNARHEIVRHPLYQKSYEVFSKKVAREKLGIAPNSFIITVPGAIRNFKERRLVLNTFKALKVPHKVLISSNMRTEIKRDFRGRIALKKFVDVKKYLVNRFKAKYKPPTYIFTYEKLGSEEFSLRISAADVILVPRIDILNSGNVFLAFTFRKVVCGPATGNIKEALQKFKMPIFNPSSIKSVITALNQAVILHENGFQYPEEQLEEFKPQNIAKTMDEIFFILKK</sequence>
<evidence type="ECO:0000313" key="1">
    <source>
        <dbReference type="EMBL" id="QCY70574.1"/>
    </source>
</evidence>
<name>A0A5B7X534_9FLAO</name>
<gene>
    <name evidence="1" type="ORF">FHG64_14850</name>
</gene>